<name>A0A915K5L5_ROMCU</name>
<proteinExistence type="predicted"/>
<organism evidence="1 2">
    <name type="scientific">Romanomermis culicivorax</name>
    <name type="common">Nematode worm</name>
    <dbReference type="NCBI Taxonomy" id="13658"/>
    <lineage>
        <taxon>Eukaryota</taxon>
        <taxon>Metazoa</taxon>
        <taxon>Ecdysozoa</taxon>
        <taxon>Nematoda</taxon>
        <taxon>Enoplea</taxon>
        <taxon>Dorylaimia</taxon>
        <taxon>Mermithida</taxon>
        <taxon>Mermithoidea</taxon>
        <taxon>Mermithidae</taxon>
        <taxon>Romanomermis</taxon>
    </lineage>
</organism>
<evidence type="ECO:0000313" key="1">
    <source>
        <dbReference type="Proteomes" id="UP000887565"/>
    </source>
</evidence>
<dbReference type="WBParaSite" id="nRc.2.0.1.t33489-RA">
    <property type="protein sequence ID" value="nRc.2.0.1.t33489-RA"/>
    <property type="gene ID" value="nRc.2.0.1.g33489"/>
</dbReference>
<reference evidence="2" key="1">
    <citation type="submission" date="2022-11" db="UniProtKB">
        <authorList>
            <consortium name="WormBaseParasite"/>
        </authorList>
    </citation>
    <scope>IDENTIFICATION</scope>
</reference>
<protein>
    <submittedName>
        <fullName evidence="2">Uncharacterized protein</fullName>
    </submittedName>
</protein>
<keyword evidence="1" id="KW-1185">Reference proteome</keyword>
<dbReference type="AlphaFoldDB" id="A0A915K5L5"/>
<dbReference type="Proteomes" id="UP000887565">
    <property type="component" value="Unplaced"/>
</dbReference>
<evidence type="ECO:0000313" key="2">
    <source>
        <dbReference type="WBParaSite" id="nRc.2.0.1.t33489-RA"/>
    </source>
</evidence>
<sequence>MLVKNEKAIKDLCKRQRRRSQYVKNGLALKEWKVVMRAMHELLHAMVNYETSFSQKVTMESMIYYLQTVLNALAKNFND</sequence>
<accession>A0A915K5L5</accession>